<proteinExistence type="predicted"/>
<comment type="caution">
    <text evidence="1">The sequence shown here is derived from an EMBL/GenBank/DDBJ whole genome shotgun (WGS) entry which is preliminary data.</text>
</comment>
<organism evidence="1 2">
    <name type="scientific">Halocaridina rubra</name>
    <name type="common">Hawaiian red shrimp</name>
    <dbReference type="NCBI Taxonomy" id="373956"/>
    <lineage>
        <taxon>Eukaryota</taxon>
        <taxon>Metazoa</taxon>
        <taxon>Ecdysozoa</taxon>
        <taxon>Arthropoda</taxon>
        <taxon>Crustacea</taxon>
        <taxon>Multicrustacea</taxon>
        <taxon>Malacostraca</taxon>
        <taxon>Eumalacostraca</taxon>
        <taxon>Eucarida</taxon>
        <taxon>Decapoda</taxon>
        <taxon>Pleocyemata</taxon>
        <taxon>Caridea</taxon>
        <taxon>Atyoidea</taxon>
        <taxon>Atyidae</taxon>
        <taxon>Halocaridina</taxon>
    </lineage>
</organism>
<evidence type="ECO:0000313" key="1">
    <source>
        <dbReference type="EMBL" id="KAK7066373.1"/>
    </source>
</evidence>
<name>A0AAN8WNR2_HALRR</name>
<dbReference type="Proteomes" id="UP001381693">
    <property type="component" value="Unassembled WGS sequence"/>
</dbReference>
<sequence length="99" mass="10758">MSVPRQVIIERDDYCLWQINIMLLGDQASLTGTGPMPGSTKRPAGKDDWLREIVEAGQDSLILRGLMPNTQYTLKWSGISGGAAKITIDTEGKNPGTVL</sequence>
<accession>A0AAN8WNR2</accession>
<dbReference type="EMBL" id="JAXCGZ010019237">
    <property type="protein sequence ID" value="KAK7066373.1"/>
    <property type="molecule type" value="Genomic_DNA"/>
</dbReference>
<keyword evidence="2" id="KW-1185">Reference proteome</keyword>
<protein>
    <submittedName>
        <fullName evidence="1">Uncharacterized protein</fullName>
    </submittedName>
</protein>
<reference evidence="1 2" key="1">
    <citation type="submission" date="2023-11" db="EMBL/GenBank/DDBJ databases">
        <title>Halocaridina rubra genome assembly.</title>
        <authorList>
            <person name="Smith C."/>
        </authorList>
    </citation>
    <scope>NUCLEOTIDE SEQUENCE [LARGE SCALE GENOMIC DNA]</scope>
    <source>
        <strain evidence="1">EP-1</strain>
        <tissue evidence="1">Whole</tissue>
    </source>
</reference>
<evidence type="ECO:0000313" key="2">
    <source>
        <dbReference type="Proteomes" id="UP001381693"/>
    </source>
</evidence>
<dbReference type="AlphaFoldDB" id="A0AAN8WNR2"/>
<gene>
    <name evidence="1" type="ORF">SK128_017674</name>
</gene>